<evidence type="ECO:0000256" key="2">
    <source>
        <dbReference type="ARBA" id="ARBA00022679"/>
    </source>
</evidence>
<accession>A0AAD7GPA4</accession>
<dbReference type="Gene3D" id="1.10.510.10">
    <property type="entry name" value="Transferase(Phosphotransferase) domain 1"/>
    <property type="match status" value="1"/>
</dbReference>
<feature type="region of interest" description="Disordered" evidence="7">
    <location>
        <begin position="666"/>
        <end position="688"/>
    </location>
</feature>
<feature type="region of interest" description="Disordered" evidence="7">
    <location>
        <begin position="543"/>
        <end position="562"/>
    </location>
</feature>
<feature type="compositionally biased region" description="Polar residues" evidence="7">
    <location>
        <begin position="578"/>
        <end position="596"/>
    </location>
</feature>
<dbReference type="PROSITE" id="PS00108">
    <property type="entry name" value="PROTEIN_KINASE_ST"/>
    <property type="match status" value="1"/>
</dbReference>
<proteinExistence type="predicted"/>
<dbReference type="SUPFAM" id="SSF56112">
    <property type="entry name" value="Protein kinase-like (PK-like)"/>
    <property type="match status" value="1"/>
</dbReference>
<keyword evidence="5 6" id="KW-0067">ATP-binding</keyword>
<keyword evidence="2" id="KW-0808">Transferase</keyword>
<dbReference type="GO" id="GO:0035556">
    <property type="term" value="P:intracellular signal transduction"/>
    <property type="evidence" value="ECO:0007669"/>
    <property type="project" value="TreeGrafter"/>
</dbReference>
<evidence type="ECO:0000313" key="9">
    <source>
        <dbReference type="EMBL" id="KAJ7698684.1"/>
    </source>
</evidence>
<reference evidence="9" key="1">
    <citation type="submission" date="2023-03" db="EMBL/GenBank/DDBJ databases">
        <title>Massive genome expansion in bonnet fungi (Mycena s.s.) driven by repeated elements and novel gene families across ecological guilds.</title>
        <authorList>
            <consortium name="Lawrence Berkeley National Laboratory"/>
            <person name="Harder C.B."/>
            <person name="Miyauchi S."/>
            <person name="Viragh M."/>
            <person name="Kuo A."/>
            <person name="Thoen E."/>
            <person name="Andreopoulos B."/>
            <person name="Lu D."/>
            <person name="Skrede I."/>
            <person name="Drula E."/>
            <person name="Henrissat B."/>
            <person name="Morin E."/>
            <person name="Kohler A."/>
            <person name="Barry K."/>
            <person name="LaButti K."/>
            <person name="Morin E."/>
            <person name="Salamov A."/>
            <person name="Lipzen A."/>
            <person name="Mereny Z."/>
            <person name="Hegedus B."/>
            <person name="Baldrian P."/>
            <person name="Stursova M."/>
            <person name="Weitz H."/>
            <person name="Taylor A."/>
            <person name="Grigoriev I.V."/>
            <person name="Nagy L.G."/>
            <person name="Martin F."/>
            <person name="Kauserud H."/>
        </authorList>
    </citation>
    <scope>NUCLEOTIDE SEQUENCE</scope>
    <source>
        <strain evidence="9">CBHHK067</strain>
    </source>
</reference>
<feature type="domain" description="Protein kinase" evidence="8">
    <location>
        <begin position="215"/>
        <end position="477"/>
    </location>
</feature>
<evidence type="ECO:0000256" key="5">
    <source>
        <dbReference type="ARBA" id="ARBA00022840"/>
    </source>
</evidence>
<dbReference type="InterPro" id="IPR008271">
    <property type="entry name" value="Ser/Thr_kinase_AS"/>
</dbReference>
<feature type="compositionally biased region" description="Low complexity" evidence="7">
    <location>
        <begin position="633"/>
        <end position="651"/>
    </location>
</feature>
<dbReference type="FunFam" id="1.10.510.10:FF:000571">
    <property type="entry name" value="Maternal embryonic leucine zipper kinase"/>
    <property type="match status" value="1"/>
</dbReference>
<dbReference type="Proteomes" id="UP001221757">
    <property type="component" value="Unassembled WGS sequence"/>
</dbReference>
<evidence type="ECO:0000256" key="4">
    <source>
        <dbReference type="ARBA" id="ARBA00022777"/>
    </source>
</evidence>
<dbReference type="SMART" id="SM00220">
    <property type="entry name" value="S_TKc"/>
    <property type="match status" value="1"/>
</dbReference>
<dbReference type="GO" id="GO:0005524">
    <property type="term" value="F:ATP binding"/>
    <property type="evidence" value="ECO:0007669"/>
    <property type="project" value="UniProtKB-UniRule"/>
</dbReference>
<feature type="binding site" evidence="6">
    <location>
        <position position="244"/>
    </location>
    <ligand>
        <name>ATP</name>
        <dbReference type="ChEBI" id="CHEBI:30616"/>
    </ligand>
</feature>
<name>A0AAD7GPA4_MYCRO</name>
<dbReference type="PROSITE" id="PS50011">
    <property type="entry name" value="PROTEIN_KINASE_DOM"/>
    <property type="match status" value="1"/>
</dbReference>
<dbReference type="FunFam" id="3.30.200.20:FF:000003">
    <property type="entry name" value="Non-specific serine/threonine protein kinase"/>
    <property type="match status" value="1"/>
</dbReference>
<keyword evidence="3 6" id="KW-0547">Nucleotide-binding</keyword>
<evidence type="ECO:0000256" key="3">
    <source>
        <dbReference type="ARBA" id="ARBA00022741"/>
    </source>
</evidence>
<feature type="compositionally biased region" description="Pro residues" evidence="7">
    <location>
        <begin position="39"/>
        <end position="50"/>
    </location>
</feature>
<evidence type="ECO:0000256" key="6">
    <source>
        <dbReference type="PROSITE-ProRule" id="PRU10141"/>
    </source>
</evidence>
<keyword evidence="10" id="KW-1185">Reference proteome</keyword>
<keyword evidence="1" id="KW-0723">Serine/threonine-protein kinase</keyword>
<dbReference type="InterPro" id="IPR011009">
    <property type="entry name" value="Kinase-like_dom_sf"/>
</dbReference>
<gene>
    <name evidence="9" type="ORF">B0H17DRAFT_1328561</name>
</gene>
<dbReference type="InterPro" id="IPR017441">
    <property type="entry name" value="Protein_kinase_ATP_BS"/>
</dbReference>
<feature type="region of interest" description="Disordered" evidence="7">
    <location>
        <begin position="573"/>
        <end position="603"/>
    </location>
</feature>
<feature type="region of interest" description="Disordered" evidence="7">
    <location>
        <begin position="32"/>
        <end position="76"/>
    </location>
</feature>
<dbReference type="GO" id="GO:0004674">
    <property type="term" value="F:protein serine/threonine kinase activity"/>
    <property type="evidence" value="ECO:0007669"/>
    <property type="project" value="UniProtKB-KW"/>
</dbReference>
<sequence length="800" mass="85612">MSRTSPNPRHCHRLWCSVPACTITRGHVFSTPHIHGRASPPPLTPCPPLPTLQTPNPKYKQKSEKYAPPAAAPTQSRMRTPIVARPAGRKGTAAKTGHDTVFSLSLFISTCFRPSLPSSLLSMSKDDAKLSERTTDGQQESSVGTPLEVLCKEIEAAAHAVSQARRYALSVGCGATIVFRGYRLFNSYADVYLHPTAIAYAAAHPCRTIPKFRPYLLLQILGEGEFGKVKLGLHCQWGEEVAIKLIRRGNVDSAVRMSKVEQEVEVLQTLKHPNIVCLYDIIETDKYIDIIIEYASGSELFDHILAHHYLCERDASKLFSQLISGIVHRDLKLENLLLDRHCNVIITDFDFANRFEHRTDDLMQTSCGSPCYVAPEPIISKGLYVSSTVDIWSYGVIALIPRRVSLTGVMHHPWLVAYHLPMVDPDGGAPTAFGRTVEELEPPGATLPAGMTRAQMPAQSHAQPHNAQRNHTAQPEFLYDSAEGMVVSMGAGTGGVFGGDDNNLFGPPPGTVTRWPAERVLEEGKARGEPRGHMADGAVLESPRKGRESFADGGGMKASTSKARKVMQWIRKGRDSLTVPSPTSMPLSAESTSSTGDAGEGTSPVQVFVVTPMTTALSPIVTMTLAGGRKADAGPMSAGTPTGPPSTSATTTLSFASRSWRSINVGRASASSTSEGQREAVPAAPTSAGGALRIHHGVQCRSGKGTVGSTAGLQGVAAFTMVGSAGSNGVNKRRLPLSSQLLFSGRGMLRGLLVHRQSSQVSSAGFAGAGSASFDGDESLNKSGILRLDSIRTPQCFVPE</sequence>
<comment type="caution">
    <text evidence="9">The sequence shown here is derived from an EMBL/GenBank/DDBJ whole genome shotgun (WGS) entry which is preliminary data.</text>
</comment>
<dbReference type="PANTHER" id="PTHR24346">
    <property type="entry name" value="MAP/MICROTUBULE AFFINITY-REGULATING KINASE"/>
    <property type="match status" value="1"/>
</dbReference>
<organism evidence="9 10">
    <name type="scientific">Mycena rosella</name>
    <name type="common">Pink bonnet</name>
    <name type="synonym">Agaricus rosellus</name>
    <dbReference type="NCBI Taxonomy" id="1033263"/>
    <lineage>
        <taxon>Eukaryota</taxon>
        <taxon>Fungi</taxon>
        <taxon>Dikarya</taxon>
        <taxon>Basidiomycota</taxon>
        <taxon>Agaricomycotina</taxon>
        <taxon>Agaricomycetes</taxon>
        <taxon>Agaricomycetidae</taxon>
        <taxon>Agaricales</taxon>
        <taxon>Marasmiineae</taxon>
        <taxon>Mycenaceae</taxon>
        <taxon>Mycena</taxon>
    </lineage>
</organism>
<evidence type="ECO:0000256" key="7">
    <source>
        <dbReference type="SAM" id="MobiDB-lite"/>
    </source>
</evidence>
<dbReference type="Pfam" id="PF00069">
    <property type="entry name" value="Pkinase"/>
    <property type="match status" value="1"/>
</dbReference>
<evidence type="ECO:0000313" key="10">
    <source>
        <dbReference type="Proteomes" id="UP001221757"/>
    </source>
</evidence>
<protein>
    <recommendedName>
        <fullName evidence="8">Protein kinase domain-containing protein</fullName>
    </recommendedName>
</protein>
<evidence type="ECO:0000256" key="1">
    <source>
        <dbReference type="ARBA" id="ARBA00022527"/>
    </source>
</evidence>
<dbReference type="AlphaFoldDB" id="A0AAD7GPA4"/>
<dbReference type="PROSITE" id="PS00107">
    <property type="entry name" value="PROTEIN_KINASE_ATP"/>
    <property type="match status" value="1"/>
</dbReference>
<dbReference type="EMBL" id="JARKIE010000025">
    <property type="protein sequence ID" value="KAJ7698684.1"/>
    <property type="molecule type" value="Genomic_DNA"/>
</dbReference>
<feature type="region of interest" description="Disordered" evidence="7">
    <location>
        <begin position="631"/>
        <end position="651"/>
    </location>
</feature>
<dbReference type="InterPro" id="IPR000719">
    <property type="entry name" value="Prot_kinase_dom"/>
</dbReference>
<dbReference type="PANTHER" id="PTHR24346:SF110">
    <property type="entry name" value="NON-SPECIFIC SERINE_THREONINE PROTEIN KINASE"/>
    <property type="match status" value="1"/>
</dbReference>
<dbReference type="GO" id="GO:0005737">
    <property type="term" value="C:cytoplasm"/>
    <property type="evidence" value="ECO:0007669"/>
    <property type="project" value="TreeGrafter"/>
</dbReference>
<evidence type="ECO:0000259" key="8">
    <source>
        <dbReference type="PROSITE" id="PS50011"/>
    </source>
</evidence>
<keyword evidence="4" id="KW-0418">Kinase</keyword>